<name>A0A369TEI5_9PROT</name>
<dbReference type="UniPathway" id="UPA00060">
    <property type="reaction ID" value="UER00141"/>
</dbReference>
<evidence type="ECO:0000313" key="15">
    <source>
        <dbReference type="Proteomes" id="UP000253941"/>
    </source>
</evidence>
<dbReference type="EC" id="2.5.1.3" evidence="10"/>
<dbReference type="InterPro" id="IPR034291">
    <property type="entry name" value="TMP_synthase"/>
</dbReference>
<feature type="binding site" evidence="10">
    <location>
        <position position="140"/>
    </location>
    <ligand>
        <name>4-amino-2-methyl-5-(diphosphooxymethyl)pyrimidine</name>
        <dbReference type="ChEBI" id="CHEBI:57841"/>
    </ligand>
</feature>
<gene>
    <name evidence="10 14" type="primary">thiE</name>
    <name evidence="14" type="ORF">DRB17_00345</name>
</gene>
<evidence type="ECO:0000256" key="9">
    <source>
        <dbReference type="ARBA" id="ARBA00047883"/>
    </source>
</evidence>
<feature type="binding site" evidence="10">
    <location>
        <begin position="40"/>
        <end position="44"/>
    </location>
    <ligand>
        <name>4-amino-2-methyl-5-(diphosphooxymethyl)pyrimidine</name>
        <dbReference type="ChEBI" id="CHEBI:57841"/>
    </ligand>
</feature>
<dbReference type="GO" id="GO:0000287">
    <property type="term" value="F:magnesium ion binding"/>
    <property type="evidence" value="ECO:0007669"/>
    <property type="project" value="UniProtKB-UniRule"/>
</dbReference>
<feature type="binding site" evidence="10">
    <location>
        <begin position="137"/>
        <end position="139"/>
    </location>
    <ligand>
        <name>2-[(2R,5Z)-2-carboxy-4-methylthiazol-5(2H)-ylidene]ethyl phosphate</name>
        <dbReference type="ChEBI" id="CHEBI:62899"/>
    </ligand>
</feature>
<dbReference type="Gene3D" id="3.20.20.70">
    <property type="entry name" value="Aldolase class I"/>
    <property type="match status" value="1"/>
</dbReference>
<evidence type="ECO:0000256" key="1">
    <source>
        <dbReference type="ARBA" id="ARBA00003814"/>
    </source>
</evidence>
<dbReference type="AlphaFoldDB" id="A0A369TEI5"/>
<feature type="binding site" evidence="10">
    <location>
        <position position="168"/>
    </location>
    <ligand>
        <name>2-[(2R,5Z)-2-carboxy-4-methylthiazol-5(2H)-ylidene]ethyl phosphate</name>
        <dbReference type="ChEBI" id="CHEBI:62899"/>
    </ligand>
</feature>
<dbReference type="GO" id="GO:0005737">
    <property type="term" value="C:cytoplasm"/>
    <property type="evidence" value="ECO:0007669"/>
    <property type="project" value="TreeGrafter"/>
</dbReference>
<dbReference type="InterPro" id="IPR036206">
    <property type="entry name" value="ThiamineP_synth_sf"/>
</dbReference>
<comment type="catalytic activity">
    <reaction evidence="9 10 11">
        <text>2-[(2R,5Z)-2-carboxy-4-methylthiazol-5(2H)-ylidene]ethyl phosphate + 4-amino-2-methyl-5-(diphosphooxymethyl)pyrimidine + 2 H(+) = thiamine phosphate + CO2 + diphosphate</text>
        <dbReference type="Rhea" id="RHEA:47844"/>
        <dbReference type="ChEBI" id="CHEBI:15378"/>
        <dbReference type="ChEBI" id="CHEBI:16526"/>
        <dbReference type="ChEBI" id="CHEBI:33019"/>
        <dbReference type="ChEBI" id="CHEBI:37575"/>
        <dbReference type="ChEBI" id="CHEBI:57841"/>
        <dbReference type="ChEBI" id="CHEBI:62899"/>
        <dbReference type="EC" id="2.5.1.3"/>
    </reaction>
</comment>
<dbReference type="InterPro" id="IPR022998">
    <property type="entry name" value="ThiamineP_synth_TenI"/>
</dbReference>
<keyword evidence="5 10" id="KW-0460">Magnesium</keyword>
<evidence type="ECO:0000256" key="5">
    <source>
        <dbReference type="ARBA" id="ARBA00022842"/>
    </source>
</evidence>
<evidence type="ECO:0000256" key="11">
    <source>
        <dbReference type="RuleBase" id="RU003826"/>
    </source>
</evidence>
<comment type="similarity">
    <text evidence="10 11">Belongs to the thiamine-phosphate synthase family.</text>
</comment>
<dbReference type="HAMAP" id="MF_00097">
    <property type="entry name" value="TMP_synthase"/>
    <property type="match status" value="1"/>
</dbReference>
<dbReference type="Proteomes" id="UP000253941">
    <property type="component" value="Unassembled WGS sequence"/>
</dbReference>
<comment type="catalytic activity">
    <reaction evidence="7 10 11">
        <text>4-methyl-5-(2-phosphooxyethyl)-thiazole + 4-amino-2-methyl-5-(diphosphooxymethyl)pyrimidine + H(+) = thiamine phosphate + diphosphate</text>
        <dbReference type="Rhea" id="RHEA:22328"/>
        <dbReference type="ChEBI" id="CHEBI:15378"/>
        <dbReference type="ChEBI" id="CHEBI:33019"/>
        <dbReference type="ChEBI" id="CHEBI:37575"/>
        <dbReference type="ChEBI" id="CHEBI:57841"/>
        <dbReference type="ChEBI" id="CHEBI:58296"/>
        <dbReference type="EC" id="2.5.1.3"/>
    </reaction>
</comment>
<feature type="binding site" evidence="10">
    <location>
        <begin position="188"/>
        <end position="189"/>
    </location>
    <ligand>
        <name>2-[(2R,5Z)-2-carboxy-4-methylthiazol-5(2H)-ylidene]ethyl phosphate</name>
        <dbReference type="ChEBI" id="CHEBI:62899"/>
    </ligand>
</feature>
<dbReference type="GO" id="GO:0009229">
    <property type="term" value="P:thiamine diphosphate biosynthetic process"/>
    <property type="evidence" value="ECO:0007669"/>
    <property type="project" value="UniProtKB-UniRule"/>
</dbReference>
<comment type="catalytic activity">
    <reaction evidence="8 10 11">
        <text>2-(2-carboxy-4-methylthiazol-5-yl)ethyl phosphate + 4-amino-2-methyl-5-(diphosphooxymethyl)pyrimidine + 2 H(+) = thiamine phosphate + CO2 + diphosphate</text>
        <dbReference type="Rhea" id="RHEA:47848"/>
        <dbReference type="ChEBI" id="CHEBI:15378"/>
        <dbReference type="ChEBI" id="CHEBI:16526"/>
        <dbReference type="ChEBI" id="CHEBI:33019"/>
        <dbReference type="ChEBI" id="CHEBI:37575"/>
        <dbReference type="ChEBI" id="CHEBI:57841"/>
        <dbReference type="ChEBI" id="CHEBI:62890"/>
        <dbReference type="EC" id="2.5.1.3"/>
    </reaction>
</comment>
<sequence length="211" mass="21386">MTRQVPDLSLYLVVGAGDTGSRPLEEVVLAAVAGGVTLVQLREKNASTRAMLERAKRLKVLLVPRGVPLIVNDRVDVALAAGADGVHLGQDDMPPADARRLVGEHMVLGLSVGDENEAETADPALVDYIGIGPAFATGTKADAGSAIGPDGVAALRRRVALPAVAIGGITAANAVALRDSGVEGIAVVSAICAAEDPKSAARELRAAFSGA</sequence>
<dbReference type="FunFam" id="3.20.20.70:FF:000096">
    <property type="entry name" value="Thiamine-phosphate synthase"/>
    <property type="match status" value="1"/>
</dbReference>
<keyword evidence="4 10" id="KW-0479">Metal-binding</keyword>
<feature type="binding site" evidence="10">
    <location>
        <position position="72"/>
    </location>
    <ligand>
        <name>4-amino-2-methyl-5-(diphosphooxymethyl)pyrimidine</name>
        <dbReference type="ChEBI" id="CHEBI:57841"/>
    </ligand>
</feature>
<evidence type="ECO:0000256" key="4">
    <source>
        <dbReference type="ARBA" id="ARBA00022723"/>
    </source>
</evidence>
<reference evidence="14 15" key="1">
    <citation type="submission" date="2018-07" db="EMBL/GenBank/DDBJ databases">
        <title>Venubactetium sediminum gen. nov., sp. nov., isolated from a marine solar saltern.</title>
        <authorList>
            <person name="Wang S."/>
        </authorList>
    </citation>
    <scope>NUCLEOTIDE SEQUENCE [LARGE SCALE GENOMIC DNA]</scope>
    <source>
        <strain evidence="14 15">WD2A32</strain>
    </source>
</reference>
<dbReference type="GO" id="GO:0009228">
    <property type="term" value="P:thiamine biosynthetic process"/>
    <property type="evidence" value="ECO:0007669"/>
    <property type="project" value="UniProtKB-KW"/>
</dbReference>
<dbReference type="Pfam" id="PF02581">
    <property type="entry name" value="TMP-TENI"/>
    <property type="match status" value="1"/>
</dbReference>
<evidence type="ECO:0000259" key="13">
    <source>
        <dbReference type="Pfam" id="PF02581"/>
    </source>
</evidence>
<evidence type="ECO:0000256" key="12">
    <source>
        <dbReference type="RuleBase" id="RU004253"/>
    </source>
</evidence>
<dbReference type="GO" id="GO:0004789">
    <property type="term" value="F:thiamine-phosphate diphosphorylase activity"/>
    <property type="evidence" value="ECO:0007669"/>
    <property type="project" value="UniProtKB-UniRule"/>
</dbReference>
<evidence type="ECO:0000256" key="3">
    <source>
        <dbReference type="ARBA" id="ARBA00022679"/>
    </source>
</evidence>
<dbReference type="RefSeq" id="WP_114580183.1">
    <property type="nucleotide sequence ID" value="NZ_QPMH01000001.1"/>
</dbReference>
<comment type="pathway">
    <text evidence="2 10 12">Cofactor biosynthesis; thiamine diphosphate biosynthesis; thiamine phosphate from 4-amino-2-methyl-5-diphosphomethylpyrimidine and 4-methyl-5-(2-phosphoethyl)-thiazole: step 1/1.</text>
</comment>
<dbReference type="NCBIfam" id="TIGR00693">
    <property type="entry name" value="thiE"/>
    <property type="match status" value="1"/>
</dbReference>
<organism evidence="14 15">
    <name type="scientific">Ferruginivarius sediminum</name>
    <dbReference type="NCBI Taxonomy" id="2661937"/>
    <lineage>
        <taxon>Bacteria</taxon>
        <taxon>Pseudomonadati</taxon>
        <taxon>Pseudomonadota</taxon>
        <taxon>Alphaproteobacteria</taxon>
        <taxon>Rhodospirillales</taxon>
        <taxon>Rhodospirillaceae</taxon>
        <taxon>Ferruginivarius</taxon>
    </lineage>
</organism>
<comment type="caution">
    <text evidence="14">The sequence shown here is derived from an EMBL/GenBank/DDBJ whole genome shotgun (WGS) entry which is preliminary data.</text>
</comment>
<keyword evidence="15" id="KW-1185">Reference proteome</keyword>
<dbReference type="CDD" id="cd00564">
    <property type="entry name" value="TMP_TenI"/>
    <property type="match status" value="1"/>
</dbReference>
<evidence type="ECO:0000256" key="6">
    <source>
        <dbReference type="ARBA" id="ARBA00022977"/>
    </source>
</evidence>
<evidence type="ECO:0000256" key="8">
    <source>
        <dbReference type="ARBA" id="ARBA00047851"/>
    </source>
</evidence>
<keyword evidence="6 10" id="KW-0784">Thiamine biosynthesis</keyword>
<feature type="binding site" evidence="10">
    <location>
        <position position="92"/>
    </location>
    <ligand>
        <name>Mg(2+)</name>
        <dbReference type="ChEBI" id="CHEBI:18420"/>
    </ligand>
</feature>
<dbReference type="SUPFAM" id="SSF51391">
    <property type="entry name" value="Thiamin phosphate synthase"/>
    <property type="match status" value="1"/>
</dbReference>
<evidence type="ECO:0000313" key="14">
    <source>
        <dbReference type="EMBL" id="RDD63670.1"/>
    </source>
</evidence>
<keyword evidence="3 10" id="KW-0808">Transferase</keyword>
<accession>A0A369TEI5</accession>
<evidence type="ECO:0000256" key="10">
    <source>
        <dbReference type="HAMAP-Rule" id="MF_00097"/>
    </source>
</evidence>
<dbReference type="InterPro" id="IPR013785">
    <property type="entry name" value="Aldolase_TIM"/>
</dbReference>
<dbReference type="EMBL" id="QPMH01000001">
    <property type="protein sequence ID" value="RDD63670.1"/>
    <property type="molecule type" value="Genomic_DNA"/>
</dbReference>
<feature type="binding site" evidence="10">
    <location>
        <position position="73"/>
    </location>
    <ligand>
        <name>Mg(2+)</name>
        <dbReference type="ChEBI" id="CHEBI:18420"/>
    </ligand>
</feature>
<feature type="domain" description="Thiamine phosphate synthase/TenI" evidence="13">
    <location>
        <begin position="10"/>
        <end position="191"/>
    </location>
</feature>
<dbReference type="PANTHER" id="PTHR20857">
    <property type="entry name" value="THIAMINE-PHOSPHATE PYROPHOSPHORYLASE"/>
    <property type="match status" value="1"/>
</dbReference>
<feature type="binding site" evidence="10">
    <location>
        <position position="111"/>
    </location>
    <ligand>
        <name>4-amino-2-methyl-5-(diphosphooxymethyl)pyrimidine</name>
        <dbReference type="ChEBI" id="CHEBI:57841"/>
    </ligand>
</feature>
<protein>
    <recommendedName>
        <fullName evidence="10">Thiamine-phosphate synthase</fullName>
        <shortName evidence="10">TP synthase</shortName>
        <shortName evidence="10">TPS</shortName>
        <ecNumber evidence="10">2.5.1.3</ecNumber>
    </recommendedName>
    <alternativeName>
        <fullName evidence="10">Thiamine-phosphate pyrophosphorylase</fullName>
        <shortName evidence="10">TMP pyrophosphorylase</shortName>
        <shortName evidence="10">TMP-PPase</shortName>
    </alternativeName>
</protein>
<comment type="function">
    <text evidence="1 10">Condenses 4-methyl-5-(beta-hydroxyethyl)thiazole monophosphate (THZ-P) and 2-methyl-4-amino-5-hydroxymethyl pyrimidine pyrophosphate (HMP-PP) to form thiamine monophosphate (TMP).</text>
</comment>
<dbReference type="PANTHER" id="PTHR20857:SF15">
    <property type="entry name" value="THIAMINE-PHOSPHATE SYNTHASE"/>
    <property type="match status" value="1"/>
</dbReference>
<evidence type="ECO:0000256" key="2">
    <source>
        <dbReference type="ARBA" id="ARBA00005165"/>
    </source>
</evidence>
<proteinExistence type="inferred from homology"/>
<evidence type="ECO:0000256" key="7">
    <source>
        <dbReference type="ARBA" id="ARBA00047334"/>
    </source>
</evidence>
<comment type="cofactor">
    <cofactor evidence="10">
        <name>Mg(2+)</name>
        <dbReference type="ChEBI" id="CHEBI:18420"/>
    </cofactor>
    <text evidence="10">Binds 1 Mg(2+) ion per subunit.</text>
</comment>